<dbReference type="InterPro" id="IPR034904">
    <property type="entry name" value="FSCA_dom_sf"/>
</dbReference>
<keyword evidence="4" id="KW-1185">Reference proteome</keyword>
<dbReference type="SUPFAM" id="SSF50022">
    <property type="entry name" value="ISP domain"/>
    <property type="match status" value="1"/>
</dbReference>
<dbReference type="GO" id="GO:0005506">
    <property type="term" value="F:iron ion binding"/>
    <property type="evidence" value="ECO:0007669"/>
    <property type="project" value="InterPro"/>
</dbReference>
<dbReference type="RefSeq" id="WP_163710390.1">
    <property type="nucleotide sequence ID" value="NZ_BLLA01000001.1"/>
</dbReference>
<sequence length="308" mass="31910">MADRPERPLETDTQWRTAGDRIQTLLDSCAAGGTAAHDRAQQLVREVVGLYGAGLQRIMRMAGDPGPDGGLTERLATDDLVASLLLVHGLHPHDVHRRVSDALERVRPYLGSHGGDVDLLEIVGDVLRLAFTGSCKSCPSSAVTLELAVEDAVRAAAPEISTIEVVTVQAGAPTAVIPAESLLAKLHSNGHAAAGWHPMPELAELAPGEAGGFVIADAAIVACRVGDRTFAYRDHCPACDASLAGSQLHGALLRCAGCLTDFDVVHAGVRAGGDAGEGSPIHLDPIPLLTRDGLPSVALRAEAMGAPA</sequence>
<dbReference type="Proteomes" id="UP000465301">
    <property type="component" value="Unassembled WGS sequence"/>
</dbReference>
<accession>A0A7I9Z7H4</accession>
<gene>
    <name evidence="3" type="ORF">MTIM_27930</name>
</gene>
<dbReference type="Gene3D" id="3.30.300.130">
    <property type="entry name" value="Fe-S cluster assembly (FSCA)"/>
    <property type="match status" value="1"/>
</dbReference>
<dbReference type="PANTHER" id="PTHR11178">
    <property type="entry name" value="IRON-SULFUR CLUSTER SCAFFOLD PROTEIN NFU-RELATED"/>
    <property type="match status" value="1"/>
</dbReference>
<protein>
    <recommendedName>
        <fullName evidence="2">NIF system FeS cluster assembly NifU C-terminal domain-containing protein</fullName>
    </recommendedName>
</protein>
<reference evidence="3 4" key="1">
    <citation type="journal article" date="2019" name="Emerg. Microbes Infect.">
        <title>Comprehensive subspecies identification of 175 nontuberculous mycobacteria species based on 7547 genomic profiles.</title>
        <authorList>
            <person name="Matsumoto Y."/>
            <person name="Kinjo T."/>
            <person name="Motooka D."/>
            <person name="Nabeya D."/>
            <person name="Jung N."/>
            <person name="Uechi K."/>
            <person name="Horii T."/>
            <person name="Iida T."/>
            <person name="Fujita J."/>
            <person name="Nakamura S."/>
        </authorList>
    </citation>
    <scope>NUCLEOTIDE SEQUENCE [LARGE SCALE GENOMIC DNA]</scope>
    <source>
        <strain evidence="3 4">JCM 30726</strain>
    </source>
</reference>
<dbReference type="Gene3D" id="2.102.10.10">
    <property type="entry name" value="Rieske [2Fe-2S] iron-sulphur domain"/>
    <property type="match status" value="1"/>
</dbReference>
<proteinExistence type="predicted"/>
<dbReference type="AlphaFoldDB" id="A0A7I9Z7H4"/>
<dbReference type="InterPro" id="IPR036922">
    <property type="entry name" value="Rieske_2Fe-2S_sf"/>
</dbReference>
<evidence type="ECO:0000256" key="1">
    <source>
        <dbReference type="ARBA" id="ARBA00049958"/>
    </source>
</evidence>
<organism evidence="3 4">
    <name type="scientific">Mycobacterium timonense</name>
    <dbReference type="NCBI Taxonomy" id="701043"/>
    <lineage>
        <taxon>Bacteria</taxon>
        <taxon>Bacillati</taxon>
        <taxon>Actinomycetota</taxon>
        <taxon>Actinomycetes</taxon>
        <taxon>Mycobacteriales</taxon>
        <taxon>Mycobacteriaceae</taxon>
        <taxon>Mycobacterium</taxon>
        <taxon>Mycobacterium avium complex (MAC)</taxon>
    </lineage>
</organism>
<feature type="domain" description="NIF system FeS cluster assembly NifU C-terminal" evidence="2">
    <location>
        <begin position="99"/>
        <end position="163"/>
    </location>
</feature>
<dbReference type="Pfam" id="PF01106">
    <property type="entry name" value="NifU"/>
    <property type="match status" value="1"/>
</dbReference>
<comment type="function">
    <text evidence="1">May be involved in the formation or repair of [Fe-S] clusters present in iron-sulfur proteins.</text>
</comment>
<comment type="caution">
    <text evidence="3">The sequence shown here is derived from an EMBL/GenBank/DDBJ whole genome shotgun (WGS) entry which is preliminary data.</text>
</comment>
<dbReference type="EMBL" id="BLLA01000001">
    <property type="protein sequence ID" value="GFG96914.1"/>
    <property type="molecule type" value="Genomic_DNA"/>
</dbReference>
<evidence type="ECO:0000313" key="3">
    <source>
        <dbReference type="EMBL" id="GFG96914.1"/>
    </source>
</evidence>
<dbReference type="GO" id="GO:0016226">
    <property type="term" value="P:iron-sulfur cluster assembly"/>
    <property type="evidence" value="ECO:0007669"/>
    <property type="project" value="InterPro"/>
</dbReference>
<evidence type="ECO:0000259" key="2">
    <source>
        <dbReference type="Pfam" id="PF01106"/>
    </source>
</evidence>
<dbReference type="SUPFAM" id="SSF117916">
    <property type="entry name" value="Fe-S cluster assembly (FSCA) domain-like"/>
    <property type="match status" value="1"/>
</dbReference>
<evidence type="ECO:0000313" key="4">
    <source>
        <dbReference type="Proteomes" id="UP000465301"/>
    </source>
</evidence>
<name>A0A7I9Z7H4_9MYCO</name>
<dbReference type="InterPro" id="IPR001075">
    <property type="entry name" value="NIF_FeS_clus_asmbl_NifU_C"/>
</dbReference>
<dbReference type="GO" id="GO:0051537">
    <property type="term" value="F:2 iron, 2 sulfur cluster binding"/>
    <property type="evidence" value="ECO:0007669"/>
    <property type="project" value="InterPro"/>
</dbReference>